<comment type="caution">
    <text evidence="12">The sequence shown here is derived from an EMBL/GenBank/DDBJ whole genome shotgun (WGS) entry which is preliminary data.</text>
</comment>
<evidence type="ECO:0000256" key="6">
    <source>
        <dbReference type="ARBA" id="ARBA00022927"/>
    </source>
</evidence>
<dbReference type="GO" id="GO:0030254">
    <property type="term" value="P:protein secretion by the type III secretion system"/>
    <property type="evidence" value="ECO:0007669"/>
    <property type="project" value="InterPro"/>
</dbReference>
<accession>A0AAW6RPQ8</accession>
<evidence type="ECO:0000256" key="9">
    <source>
        <dbReference type="ARBA" id="ARBA00023196"/>
    </source>
</evidence>
<keyword evidence="7" id="KW-1278">Translocase</keyword>
<dbReference type="Pfam" id="PF02874">
    <property type="entry name" value="ATP-synt_ab_N"/>
    <property type="match status" value="1"/>
</dbReference>
<dbReference type="AlphaFoldDB" id="A0AAW6RPQ8"/>
<dbReference type="PANTHER" id="PTHR15184:SF9">
    <property type="entry name" value="SPI-1 TYPE 3 SECRETION SYSTEM ATPASE"/>
    <property type="match status" value="1"/>
</dbReference>
<evidence type="ECO:0000256" key="4">
    <source>
        <dbReference type="ARBA" id="ARBA00022741"/>
    </source>
</evidence>
<evidence type="ECO:0000256" key="10">
    <source>
        <dbReference type="ARBA" id="ARBA00034006"/>
    </source>
</evidence>
<organism evidence="12 13">
    <name type="scientific">Ottowia cancrivicina</name>
    <dbReference type="NCBI Taxonomy" id="3040346"/>
    <lineage>
        <taxon>Bacteria</taxon>
        <taxon>Pseudomonadati</taxon>
        <taxon>Pseudomonadota</taxon>
        <taxon>Betaproteobacteria</taxon>
        <taxon>Burkholderiales</taxon>
        <taxon>Comamonadaceae</taxon>
        <taxon>Ottowia</taxon>
    </lineage>
</organism>
<dbReference type="Pfam" id="PF00006">
    <property type="entry name" value="ATP-synt_ab"/>
    <property type="match status" value="1"/>
</dbReference>
<dbReference type="SMART" id="SM00382">
    <property type="entry name" value="AAA"/>
    <property type="match status" value="1"/>
</dbReference>
<comment type="subcellular location">
    <subcellularLocation>
        <location evidence="1">Cytoplasm</location>
    </subcellularLocation>
</comment>
<dbReference type="CDD" id="cd01136">
    <property type="entry name" value="ATPase_flagellum-secretory_path_III"/>
    <property type="match status" value="1"/>
</dbReference>
<keyword evidence="5" id="KW-0067">ATP-binding</keyword>
<keyword evidence="6" id="KW-0653">Protein transport</keyword>
<keyword evidence="9" id="KW-0066">ATP synthesis</keyword>
<evidence type="ECO:0000259" key="11">
    <source>
        <dbReference type="SMART" id="SM00382"/>
    </source>
</evidence>
<evidence type="ECO:0000256" key="8">
    <source>
        <dbReference type="ARBA" id="ARBA00023136"/>
    </source>
</evidence>
<comment type="catalytic activity">
    <reaction evidence="10">
        <text>ATP + H2O + cellular proteinSide 1 = ADP + phosphate + cellular proteinSide 2.</text>
        <dbReference type="EC" id="7.4.2.8"/>
    </reaction>
</comment>
<dbReference type="InterPro" id="IPR000194">
    <property type="entry name" value="ATPase_F1/V1/A1_a/bsu_nucl-bd"/>
</dbReference>
<dbReference type="GO" id="GO:0046933">
    <property type="term" value="F:proton-transporting ATP synthase activity, rotational mechanism"/>
    <property type="evidence" value="ECO:0007669"/>
    <property type="project" value="TreeGrafter"/>
</dbReference>
<keyword evidence="8" id="KW-0472">Membrane</keyword>
<dbReference type="GO" id="GO:0008564">
    <property type="term" value="F:protein-exporting ATPase activity"/>
    <property type="evidence" value="ECO:0007669"/>
    <property type="project" value="UniProtKB-EC"/>
</dbReference>
<dbReference type="FunFam" id="3.40.50.12240:FF:000002">
    <property type="entry name" value="Flagellum-specific ATP synthase FliI"/>
    <property type="match status" value="1"/>
</dbReference>
<feature type="domain" description="AAA+ ATPase" evidence="11">
    <location>
        <begin position="166"/>
        <end position="347"/>
    </location>
</feature>
<sequence length="455" mass="48997">MSSNTARPLFDDALAQGLRVMQPQVARGRVAQAFGTTLRVSGLQAVIGQQCLIRDPARPHATPLRAEVVGLHEHEAILVPLGHLQGISMGAEVEIMERASLIPMGEALLGRVLNAFGEPLDGQPLPASVPLRSFYSEPPNPLHRAPVDKPFITGVRAIDGLLTVGEGQRLGVFAMAGGGKSTLLGMLARQARSDINVIALVGERGREVREFLEESLGPEGMARSVVVVSTSDRPAMERLRAAQTATAIAEGFRAQGQRVLLMMDSVTRYARALREIGLSVGEPAVRRGFPPSVFAELPRLFERAGNDAHGSITAFYTVLAEDEDNTDPVAEETRSILDGHIVLSRKLGQAGHYPAIDVLASASRVFTRVTSREHQQAALRVRALMAKHEEIRFLLQVGEYAPGSDALADDAIAAQPAIENLLRQRPDEASAFEDTIGQMQGFAASSARSRDIQVE</sequence>
<dbReference type="PROSITE" id="PS00152">
    <property type="entry name" value="ATPASE_ALPHA_BETA"/>
    <property type="match status" value="1"/>
</dbReference>
<dbReference type="Proteomes" id="UP001237156">
    <property type="component" value="Unassembled WGS sequence"/>
</dbReference>
<dbReference type="Gene3D" id="3.40.50.12240">
    <property type="match status" value="1"/>
</dbReference>
<dbReference type="GO" id="GO:0005524">
    <property type="term" value="F:ATP binding"/>
    <property type="evidence" value="ECO:0007669"/>
    <property type="project" value="UniProtKB-KW"/>
</dbReference>
<dbReference type="InterPro" id="IPR027417">
    <property type="entry name" value="P-loop_NTPase"/>
</dbReference>
<gene>
    <name evidence="12" type="ORF">QB898_07640</name>
</gene>
<dbReference type="GO" id="GO:0030257">
    <property type="term" value="C:type III protein secretion system complex"/>
    <property type="evidence" value="ECO:0007669"/>
    <property type="project" value="InterPro"/>
</dbReference>
<dbReference type="InterPro" id="IPR020003">
    <property type="entry name" value="ATPase_a/bsu_AS"/>
</dbReference>
<evidence type="ECO:0000313" key="13">
    <source>
        <dbReference type="Proteomes" id="UP001237156"/>
    </source>
</evidence>
<dbReference type="InterPro" id="IPR003593">
    <property type="entry name" value="AAA+_ATPase"/>
</dbReference>
<evidence type="ECO:0000256" key="3">
    <source>
        <dbReference type="ARBA" id="ARBA00022490"/>
    </source>
</evidence>
<keyword evidence="4" id="KW-0547">Nucleotide-binding</keyword>
<dbReference type="InterPro" id="IPR004100">
    <property type="entry name" value="ATPase_F1/V1/A1_a/bsu_N"/>
</dbReference>
<evidence type="ECO:0000313" key="12">
    <source>
        <dbReference type="EMBL" id="MDG9699580.1"/>
    </source>
</evidence>
<dbReference type="Pfam" id="PF18269">
    <property type="entry name" value="T3SS_ATPase_C"/>
    <property type="match status" value="1"/>
</dbReference>
<dbReference type="InterPro" id="IPR005714">
    <property type="entry name" value="ATPase_T3SS_FliI/YscN"/>
</dbReference>
<dbReference type="GO" id="GO:0045259">
    <property type="term" value="C:proton-transporting ATP synthase complex"/>
    <property type="evidence" value="ECO:0007669"/>
    <property type="project" value="UniProtKB-KW"/>
</dbReference>
<evidence type="ECO:0000256" key="2">
    <source>
        <dbReference type="ARBA" id="ARBA00022448"/>
    </source>
</evidence>
<keyword evidence="3" id="KW-0963">Cytoplasm</keyword>
<dbReference type="InterPro" id="IPR050053">
    <property type="entry name" value="ATPase_alpha/beta_chains"/>
</dbReference>
<reference evidence="12 13" key="1">
    <citation type="submission" date="2023-04" db="EMBL/GenBank/DDBJ databases">
        <title>Ottowia paracancer sp. nov., isolated from human stomach.</title>
        <authorList>
            <person name="Song Y."/>
        </authorList>
    </citation>
    <scope>NUCLEOTIDE SEQUENCE [LARGE SCALE GENOMIC DNA]</scope>
    <source>
        <strain evidence="12 13">10c7w1</strain>
    </source>
</reference>
<name>A0AAW6RPQ8_9BURK</name>
<protein>
    <submittedName>
        <fullName evidence="12">FliI/YscN family ATPase</fullName>
    </submittedName>
</protein>
<keyword evidence="9" id="KW-0139">CF(1)</keyword>
<evidence type="ECO:0000256" key="5">
    <source>
        <dbReference type="ARBA" id="ARBA00022840"/>
    </source>
</evidence>
<dbReference type="NCBIfam" id="TIGR01026">
    <property type="entry name" value="fliI_yscN"/>
    <property type="match status" value="1"/>
</dbReference>
<dbReference type="InterPro" id="IPR040627">
    <property type="entry name" value="T3SS_ATPase_C"/>
</dbReference>
<proteinExistence type="predicted"/>
<dbReference type="GO" id="GO:0016887">
    <property type="term" value="F:ATP hydrolysis activity"/>
    <property type="evidence" value="ECO:0007669"/>
    <property type="project" value="InterPro"/>
</dbReference>
<dbReference type="PANTHER" id="PTHR15184">
    <property type="entry name" value="ATP SYNTHASE"/>
    <property type="match status" value="1"/>
</dbReference>
<keyword evidence="13" id="KW-1185">Reference proteome</keyword>
<dbReference type="SUPFAM" id="SSF52540">
    <property type="entry name" value="P-loop containing nucleoside triphosphate hydrolases"/>
    <property type="match status" value="1"/>
</dbReference>
<evidence type="ECO:0000256" key="7">
    <source>
        <dbReference type="ARBA" id="ARBA00022967"/>
    </source>
</evidence>
<keyword evidence="2" id="KW-0813">Transport</keyword>
<dbReference type="GO" id="GO:0005737">
    <property type="term" value="C:cytoplasm"/>
    <property type="evidence" value="ECO:0007669"/>
    <property type="project" value="UniProtKB-SubCell"/>
</dbReference>
<dbReference type="EMBL" id="JARVII010000013">
    <property type="protein sequence ID" value="MDG9699580.1"/>
    <property type="molecule type" value="Genomic_DNA"/>
</dbReference>
<evidence type="ECO:0000256" key="1">
    <source>
        <dbReference type="ARBA" id="ARBA00004496"/>
    </source>
</evidence>